<gene>
    <name evidence="4" type="primary">LOC116301627</name>
</gene>
<organism evidence="3 4">
    <name type="scientific">Actinia tenebrosa</name>
    <name type="common">Australian red waratah sea anemone</name>
    <dbReference type="NCBI Taxonomy" id="6105"/>
    <lineage>
        <taxon>Eukaryota</taxon>
        <taxon>Metazoa</taxon>
        <taxon>Cnidaria</taxon>
        <taxon>Anthozoa</taxon>
        <taxon>Hexacorallia</taxon>
        <taxon>Actiniaria</taxon>
        <taxon>Actiniidae</taxon>
        <taxon>Actinia</taxon>
    </lineage>
</organism>
<dbReference type="AlphaFoldDB" id="A0A6P8IJD6"/>
<dbReference type="GeneID" id="116301627"/>
<evidence type="ECO:0000313" key="4">
    <source>
        <dbReference type="RefSeq" id="XP_031566573.1"/>
    </source>
</evidence>
<feature type="chain" id="PRO_5027657175" evidence="2">
    <location>
        <begin position="28"/>
        <end position="420"/>
    </location>
</feature>
<dbReference type="KEGG" id="aten:116301627"/>
<protein>
    <submittedName>
        <fullName evidence="4">Uncharacterized protein LOC116301627 isoform X1</fullName>
    </submittedName>
</protein>
<evidence type="ECO:0000256" key="2">
    <source>
        <dbReference type="SAM" id="SignalP"/>
    </source>
</evidence>
<proteinExistence type="predicted"/>
<sequence length="420" mass="48467">MKDLHLKAKTLLGFLIVVSWLGTYVNACPVGDYEAKCRSCVNTFVDNLRQDPKINCSTKYASLRECISLERTRCLATPGISTSTKAMIRQRAMVYAASEEFFCVDGMFNSMKHYKRSALPKCKAKFFRKVAKCRVRFRKRFLKNRGSSSLCRYFYKAKKCMISALTKNCKNSKFLPHLVSTYKQAYNPYCRNRQDPLKKQIRSSGQFGRCSQRRYVINSRECIKDFMHSLQRNGGTRCRATVDAVLLPCTSSRMKRCLKGTRDAKTLDKNIKQGLEAQKIHIYNQYCEGGFLETLPLSRDQCSEEYFETFQRRCYAKFITKYRENKANPLLCQDYAEVKRCARNMTISHCTLDDSMQDAVRFLYGDFNPFCHNGKDPEKPSDTRGTHDKQTTSSESRACTSRTLNLTILVSVFLSTLLLR</sequence>
<keyword evidence="3" id="KW-1185">Reference proteome</keyword>
<keyword evidence="2" id="KW-0732">Signal</keyword>
<name>A0A6P8IJD6_ACTTE</name>
<feature type="signal peptide" evidence="2">
    <location>
        <begin position="1"/>
        <end position="27"/>
    </location>
</feature>
<feature type="compositionally biased region" description="Basic and acidic residues" evidence="1">
    <location>
        <begin position="374"/>
        <end position="390"/>
    </location>
</feature>
<evidence type="ECO:0000313" key="3">
    <source>
        <dbReference type="Proteomes" id="UP000515163"/>
    </source>
</evidence>
<accession>A0A6P8IJD6</accession>
<dbReference type="Proteomes" id="UP000515163">
    <property type="component" value="Unplaced"/>
</dbReference>
<dbReference type="OrthoDB" id="5971485at2759"/>
<feature type="region of interest" description="Disordered" evidence="1">
    <location>
        <begin position="374"/>
        <end position="396"/>
    </location>
</feature>
<reference evidence="4" key="1">
    <citation type="submission" date="2025-08" db="UniProtKB">
        <authorList>
            <consortium name="RefSeq"/>
        </authorList>
    </citation>
    <scope>IDENTIFICATION</scope>
    <source>
        <tissue evidence="4">Tentacle</tissue>
    </source>
</reference>
<dbReference type="InParanoid" id="A0A6P8IJD6"/>
<evidence type="ECO:0000256" key="1">
    <source>
        <dbReference type="SAM" id="MobiDB-lite"/>
    </source>
</evidence>
<dbReference type="RefSeq" id="XP_031566573.1">
    <property type="nucleotide sequence ID" value="XM_031710713.1"/>
</dbReference>